<dbReference type="PANTHER" id="PTHR30509">
    <property type="entry name" value="P-HYDROXYBENZOIC ACID EFFLUX PUMP SUBUNIT-RELATED"/>
    <property type="match status" value="1"/>
</dbReference>
<feature type="transmembrane region" description="Helical" evidence="7">
    <location>
        <begin position="129"/>
        <end position="151"/>
    </location>
</feature>
<dbReference type="GO" id="GO:0022857">
    <property type="term" value="F:transmembrane transporter activity"/>
    <property type="evidence" value="ECO:0007669"/>
    <property type="project" value="InterPro"/>
</dbReference>
<comment type="subcellular location">
    <subcellularLocation>
        <location evidence="1">Cell membrane</location>
        <topology evidence="1">Multi-pass membrane protein</topology>
    </subcellularLocation>
</comment>
<sequence>MEVTSEKTIMAARMAISMIIALIITTYFDIVEPTWVYISLFIALFEQRTIGASLTRCSMRAIATISSAIYSLIIILFFHNAYLMNIIGFAVGIFLYTYLFLGTKQSYIGILGCVTLAICLINYNDFTFVFMRPTNVIIGILIGIFTLRFFFPTRATKVLLLEMQKFLNEYAGLSAYLANINDSTADLSKHLIQCESNVLALILRFQTLINEAQVEISKDSEFTQVAADILQSFRHIFRYYASIIALILYEGVKINDKDKESFLFLSNTLNKLEENLFTLKRRRNLLAVFDKTPPQDENLLSLMLNLLVTECSSLEMKINKLIRMAKVVKLT</sequence>
<reference evidence="8 9" key="1">
    <citation type="submission" date="2015-11" db="EMBL/GenBank/DDBJ databases">
        <title>Genomic analysis of 38 Legionella species identifies large and diverse effector repertoires.</title>
        <authorList>
            <person name="Burstein D."/>
            <person name="Amaro F."/>
            <person name="Zusman T."/>
            <person name="Lifshitz Z."/>
            <person name="Cohen O."/>
            <person name="Gilbert J.A."/>
            <person name="Pupko T."/>
            <person name="Shuman H.A."/>
            <person name="Segal G."/>
        </authorList>
    </citation>
    <scope>NUCLEOTIDE SEQUENCE [LARGE SCALE GENOMIC DNA]</scope>
    <source>
        <strain evidence="8 9">Mt.St.Helens-4</strain>
    </source>
</reference>
<evidence type="ECO:0000256" key="4">
    <source>
        <dbReference type="ARBA" id="ARBA00022692"/>
    </source>
</evidence>
<accession>A0A0W0YFA2</accession>
<feature type="transmembrane region" description="Helical" evidence="7">
    <location>
        <begin position="84"/>
        <end position="101"/>
    </location>
</feature>
<name>A0A0W0YFA2_9GAMM</name>
<feature type="transmembrane region" description="Helical" evidence="7">
    <location>
        <begin position="61"/>
        <end position="78"/>
    </location>
</feature>
<evidence type="ECO:0000313" key="9">
    <source>
        <dbReference type="Proteomes" id="UP000054621"/>
    </source>
</evidence>
<evidence type="ECO:0000313" key="8">
    <source>
        <dbReference type="EMBL" id="KTD55219.1"/>
    </source>
</evidence>
<proteinExistence type="predicted"/>
<keyword evidence="3" id="KW-1003">Cell membrane</keyword>
<dbReference type="RefSeq" id="WP_027272614.1">
    <property type="nucleotide sequence ID" value="NZ_CAAAJE010000013.1"/>
</dbReference>
<dbReference type="eggNOG" id="COG1289">
    <property type="taxonomic scope" value="Bacteria"/>
</dbReference>
<dbReference type="InterPro" id="IPR006726">
    <property type="entry name" value="PHBA_efflux_AaeB/fusaric-R"/>
</dbReference>
<dbReference type="GO" id="GO:0005886">
    <property type="term" value="C:plasma membrane"/>
    <property type="evidence" value="ECO:0007669"/>
    <property type="project" value="UniProtKB-SubCell"/>
</dbReference>
<feature type="transmembrane region" description="Helical" evidence="7">
    <location>
        <begin position="12"/>
        <end position="28"/>
    </location>
</feature>
<dbReference type="PANTHER" id="PTHR30509:SF9">
    <property type="entry name" value="MULTIDRUG RESISTANCE PROTEIN MDTO"/>
    <property type="match status" value="1"/>
</dbReference>
<dbReference type="OrthoDB" id="5652199at2"/>
<evidence type="ECO:0000256" key="3">
    <source>
        <dbReference type="ARBA" id="ARBA00022475"/>
    </source>
</evidence>
<dbReference type="STRING" id="28087.Lsai_2811"/>
<organism evidence="8 9">
    <name type="scientific">Legionella sainthelensi</name>
    <dbReference type="NCBI Taxonomy" id="28087"/>
    <lineage>
        <taxon>Bacteria</taxon>
        <taxon>Pseudomonadati</taxon>
        <taxon>Pseudomonadota</taxon>
        <taxon>Gammaproteobacteria</taxon>
        <taxon>Legionellales</taxon>
        <taxon>Legionellaceae</taxon>
        <taxon>Legionella</taxon>
    </lineage>
</organism>
<keyword evidence="6 7" id="KW-0472">Membrane</keyword>
<dbReference type="EMBL" id="LNYV01000036">
    <property type="protein sequence ID" value="KTD55219.1"/>
    <property type="molecule type" value="Genomic_DNA"/>
</dbReference>
<protein>
    <submittedName>
        <fullName evidence="8">Inner membrane protein</fullName>
    </submittedName>
</protein>
<dbReference type="PATRIC" id="fig|28087.4.peg.3018"/>
<evidence type="ECO:0000256" key="1">
    <source>
        <dbReference type="ARBA" id="ARBA00004651"/>
    </source>
</evidence>
<keyword evidence="4 7" id="KW-0812">Transmembrane</keyword>
<dbReference type="Pfam" id="PF04632">
    <property type="entry name" value="FUSC"/>
    <property type="match status" value="1"/>
</dbReference>
<evidence type="ECO:0000256" key="6">
    <source>
        <dbReference type="ARBA" id="ARBA00023136"/>
    </source>
</evidence>
<gene>
    <name evidence="8" type="primary">yeeA_2</name>
    <name evidence="8" type="ORF">Lsai_2811</name>
</gene>
<evidence type="ECO:0000256" key="2">
    <source>
        <dbReference type="ARBA" id="ARBA00022448"/>
    </source>
</evidence>
<feature type="transmembrane region" description="Helical" evidence="7">
    <location>
        <begin position="106"/>
        <end position="123"/>
    </location>
</feature>
<keyword evidence="2" id="KW-0813">Transport</keyword>
<evidence type="ECO:0000256" key="7">
    <source>
        <dbReference type="SAM" id="Phobius"/>
    </source>
</evidence>
<evidence type="ECO:0000256" key="5">
    <source>
        <dbReference type="ARBA" id="ARBA00022989"/>
    </source>
</evidence>
<keyword evidence="5 7" id="KW-1133">Transmembrane helix</keyword>
<comment type="caution">
    <text evidence="8">The sequence shown here is derived from an EMBL/GenBank/DDBJ whole genome shotgun (WGS) entry which is preliminary data.</text>
</comment>
<dbReference type="Proteomes" id="UP000054621">
    <property type="component" value="Unassembled WGS sequence"/>
</dbReference>
<dbReference type="AlphaFoldDB" id="A0A0W0YFA2"/>